<keyword evidence="8" id="KW-0238">DNA-binding</keyword>
<dbReference type="InterPro" id="IPR036890">
    <property type="entry name" value="HATPase_C_sf"/>
</dbReference>
<evidence type="ECO:0000256" key="4">
    <source>
        <dbReference type="ARBA" id="ARBA00022741"/>
    </source>
</evidence>
<comment type="function">
    <text evidence="10">A type II topoisomerase that negatively supercoils closed circular double-stranded (ds) DNA in an ATP-dependent manner to modulate DNA topology and maintain chromosomes in an underwound state. Negative supercoiling favors strand separation, and DNA replication, transcription, recombination and repair, all of which involve strand separation. Also able to catalyze the interconversion of other topological isomers of dsDNA rings, including catenanes and knotted rings. Type II topoisomerases break and join 2 DNA strands simultaneously in an ATP-dependent manner.</text>
</comment>
<evidence type="ECO:0000256" key="6">
    <source>
        <dbReference type="ARBA" id="ARBA00022842"/>
    </source>
</evidence>
<comment type="subunit">
    <text evidence="10">Heterotetramer, composed of two GyrA and two GyrB chains. In the heterotetramer, GyrA contains the active site tyrosine that forms a transient covalent intermediate with DNA, while GyrB binds cofactors and catalyzes ATP hydrolysis.</text>
</comment>
<sequence length="635" mass="71036">MSVNQNTYDESQIQVLEGLEAVRKRPGMYIGSTSGKGLHHLVWEVVDNSIDEALAGFCTKIEVIVHKDNSVTVIDNGRGIPVGENPKLKKSTVEVVLTVLHAGGKFGGEGYKVSGGLHGVGVSVVNALSKKLIVKVKMKGQVYQQEYHRGVPQYDLKVVGESDETGTTITFWPDEEIFKETTEYDYETLQSRIRELAFLNKGIEIILTDERSDVSQTFKYDGGIVSFVEYLNRNREALHPPIYTEGSKDLIQVEIALQYNDSYTENIYSFANNINTHEGGTHESGFKSALTRILNDYARKYNAIKDSDSNLSGDDVREGLIAIISVKIPEPQFEGQTKTKLGNSEVRGIVESLFSEKLMEFLDENPAVAKKIVEKGVQAARAREAARKARELTRRKSALEVSSLPGKLADCSSKDASISEVYIVEGDSAGGSAKQGRDRHFQAILPIRGKILNVEKARLDKILSSQEIRAIITALGTGIGEDFDITKARYHKVIIMTDADVDGAHIRTLLLTFFYRYMRKVVEAGYIYIAQPPLYKLERGKTVRYAYNDRQKDQIMQEFGDGVKVNVQRYKGLGEMDPTQLWETTMDPDSRTLLQVNIQDAMDADAIFDALMGENVEPRRDFIHQHAKFVKNLDI</sequence>
<dbReference type="Proteomes" id="UP001597180">
    <property type="component" value="Unassembled WGS sequence"/>
</dbReference>
<dbReference type="InterPro" id="IPR001241">
    <property type="entry name" value="Topo_IIA"/>
</dbReference>
<dbReference type="NCBIfam" id="NF011501">
    <property type="entry name" value="PRK14939.1"/>
    <property type="match status" value="1"/>
</dbReference>
<dbReference type="InterPro" id="IPR020568">
    <property type="entry name" value="Ribosomal_Su5_D2-typ_SF"/>
</dbReference>
<dbReference type="CDD" id="cd16928">
    <property type="entry name" value="HATPase_GyrB-like"/>
    <property type="match status" value="1"/>
</dbReference>
<feature type="site" description="Interaction with DNA" evidence="10">
    <location>
        <position position="450"/>
    </location>
</feature>
<dbReference type="Gene3D" id="3.30.230.10">
    <property type="match status" value="1"/>
</dbReference>
<dbReference type="SMART" id="SM00387">
    <property type="entry name" value="HATPase_c"/>
    <property type="match status" value="1"/>
</dbReference>
<dbReference type="GO" id="GO:0003918">
    <property type="term" value="F:DNA topoisomerase type II (double strand cut, ATP-hydrolyzing) activity"/>
    <property type="evidence" value="ECO:0007669"/>
    <property type="project" value="UniProtKB-EC"/>
</dbReference>
<organism evidence="12 13">
    <name type="scientific">Paenibacillus vulneris</name>
    <dbReference type="NCBI Taxonomy" id="1133364"/>
    <lineage>
        <taxon>Bacteria</taxon>
        <taxon>Bacillati</taxon>
        <taxon>Bacillota</taxon>
        <taxon>Bacilli</taxon>
        <taxon>Bacillales</taxon>
        <taxon>Paenibacillaceae</taxon>
        <taxon>Paenibacillus</taxon>
    </lineage>
</organism>
<keyword evidence="10" id="KW-0963">Cytoplasm</keyword>
<dbReference type="SUPFAM" id="SSF55874">
    <property type="entry name" value="ATPase domain of HSP90 chaperone/DNA topoisomerase II/histidine kinase"/>
    <property type="match status" value="1"/>
</dbReference>
<accession>A0ABW3UNW5</accession>
<dbReference type="InterPro" id="IPR013760">
    <property type="entry name" value="Topo_IIA-like_dom_sf"/>
</dbReference>
<keyword evidence="9 10" id="KW-0413">Isomerase</keyword>
<dbReference type="InterPro" id="IPR002288">
    <property type="entry name" value="DNA_gyrase_B_C"/>
</dbReference>
<dbReference type="InterPro" id="IPR034160">
    <property type="entry name" value="TOPRIM_GyrB"/>
</dbReference>
<dbReference type="Gene3D" id="3.40.50.670">
    <property type="match status" value="1"/>
</dbReference>
<dbReference type="PANTHER" id="PTHR45866">
    <property type="entry name" value="DNA GYRASE/TOPOISOMERASE SUBUNIT B"/>
    <property type="match status" value="1"/>
</dbReference>
<dbReference type="SUPFAM" id="SSF56719">
    <property type="entry name" value="Type II DNA topoisomerase"/>
    <property type="match status" value="1"/>
</dbReference>
<evidence type="ECO:0000256" key="9">
    <source>
        <dbReference type="ARBA" id="ARBA00023235"/>
    </source>
</evidence>
<comment type="subcellular location">
    <subcellularLocation>
        <location evidence="10">Cytoplasm</location>
    </subcellularLocation>
</comment>
<dbReference type="Pfam" id="PF00986">
    <property type="entry name" value="DNA_gyraseB_C"/>
    <property type="match status" value="1"/>
</dbReference>
<dbReference type="PROSITE" id="PS00177">
    <property type="entry name" value="TOPOISOMERASE_II"/>
    <property type="match status" value="1"/>
</dbReference>
<dbReference type="Pfam" id="PF00204">
    <property type="entry name" value="DNA_gyraseB"/>
    <property type="match status" value="1"/>
</dbReference>
<dbReference type="EC" id="5.6.2.2" evidence="10"/>
<keyword evidence="5 10" id="KW-0067">ATP-binding</keyword>
<evidence type="ECO:0000313" key="12">
    <source>
        <dbReference type="EMBL" id="MFD1222021.1"/>
    </source>
</evidence>
<evidence type="ECO:0000256" key="5">
    <source>
        <dbReference type="ARBA" id="ARBA00022840"/>
    </source>
</evidence>
<evidence type="ECO:0000256" key="2">
    <source>
        <dbReference type="ARBA" id="ARBA00010708"/>
    </source>
</evidence>
<dbReference type="RefSeq" id="WP_079911445.1">
    <property type="nucleotide sequence ID" value="NZ_BAABJG010000031.1"/>
</dbReference>
<comment type="similarity">
    <text evidence="2 10">Belongs to the type II topoisomerase GyrB family.</text>
</comment>
<dbReference type="SUPFAM" id="SSF54211">
    <property type="entry name" value="Ribosomal protein S5 domain 2-like"/>
    <property type="match status" value="1"/>
</dbReference>
<keyword evidence="13" id="KW-1185">Reference proteome</keyword>
<evidence type="ECO:0000313" key="13">
    <source>
        <dbReference type="Proteomes" id="UP001597180"/>
    </source>
</evidence>
<evidence type="ECO:0000259" key="11">
    <source>
        <dbReference type="PROSITE" id="PS50880"/>
    </source>
</evidence>
<dbReference type="InterPro" id="IPR018522">
    <property type="entry name" value="TopoIIA_CS"/>
</dbReference>
<dbReference type="InterPro" id="IPR013506">
    <property type="entry name" value="Topo_IIA_bsu_dom2"/>
</dbReference>
<feature type="domain" description="Toprim" evidence="11">
    <location>
        <begin position="419"/>
        <end position="533"/>
    </location>
</feature>
<proteinExistence type="inferred from homology"/>
<dbReference type="InterPro" id="IPR013759">
    <property type="entry name" value="Topo_IIA_B_C"/>
</dbReference>
<comment type="cofactor">
    <cofactor evidence="10">
        <name>Mg(2+)</name>
        <dbReference type="ChEBI" id="CHEBI:18420"/>
    </cofactor>
    <cofactor evidence="10">
        <name>Mn(2+)</name>
        <dbReference type="ChEBI" id="CHEBI:29035"/>
    </cofactor>
    <cofactor evidence="10">
        <name>Ca(2+)</name>
        <dbReference type="ChEBI" id="CHEBI:29108"/>
    </cofactor>
    <text evidence="10">Binds two Mg(2+) per subunit. The magnesium ions form salt bridges with both the protein and the DNA. Can also accept other divalent metal cations, such as Mn(2+) or Ca(2+).</text>
</comment>
<evidence type="ECO:0000256" key="8">
    <source>
        <dbReference type="ARBA" id="ARBA00023125"/>
    </source>
</evidence>
<dbReference type="Gene3D" id="3.30.565.10">
    <property type="entry name" value="Histidine kinase-like ATPase, C-terminal domain"/>
    <property type="match status" value="1"/>
</dbReference>
<dbReference type="PRINTS" id="PR00418">
    <property type="entry name" value="TPI2FAMILY"/>
</dbReference>
<dbReference type="PROSITE" id="PS50880">
    <property type="entry name" value="TOPRIM"/>
    <property type="match status" value="1"/>
</dbReference>
<dbReference type="InterPro" id="IPR014721">
    <property type="entry name" value="Ribsml_uS5_D2-typ_fold_subgr"/>
</dbReference>
<comment type="miscellaneous">
    <text evidence="10">Few gyrases are as efficient as E.coli at forming negative supercoils. Not all organisms have 2 type II topoisomerases; in organisms with a single type II topoisomerase this enzyme also has to decatenate newly replicated chromosomes.</text>
</comment>
<evidence type="ECO:0000256" key="10">
    <source>
        <dbReference type="HAMAP-Rule" id="MF_01898"/>
    </source>
</evidence>
<feature type="binding site" evidence="10">
    <location>
        <position position="498"/>
    </location>
    <ligand>
        <name>Mg(2+)</name>
        <dbReference type="ChEBI" id="CHEBI:18420"/>
        <label>1</label>
        <note>catalytic</note>
    </ligand>
</feature>
<keyword evidence="6 10" id="KW-0460">Magnesium</keyword>
<dbReference type="PRINTS" id="PR01159">
    <property type="entry name" value="DNAGYRASEB"/>
</dbReference>
<name>A0ABW3UNW5_9BACL</name>
<evidence type="ECO:0000256" key="1">
    <source>
        <dbReference type="ARBA" id="ARBA00000185"/>
    </source>
</evidence>
<comment type="catalytic activity">
    <reaction evidence="1 10">
        <text>ATP-dependent breakage, passage and rejoining of double-stranded DNA.</text>
        <dbReference type="EC" id="5.6.2.2"/>
    </reaction>
</comment>
<evidence type="ECO:0000256" key="3">
    <source>
        <dbReference type="ARBA" id="ARBA00022723"/>
    </source>
</evidence>
<protein>
    <recommendedName>
        <fullName evidence="10">DNA gyrase subunit B</fullName>
        <ecNumber evidence="10">5.6.2.2</ecNumber>
    </recommendedName>
</protein>
<dbReference type="HAMAP" id="MF_01898">
    <property type="entry name" value="GyrB"/>
    <property type="match status" value="1"/>
</dbReference>
<feature type="binding site" evidence="10">
    <location>
        <position position="500"/>
    </location>
    <ligand>
        <name>Mg(2+)</name>
        <dbReference type="ChEBI" id="CHEBI:18420"/>
        <label>2</label>
    </ligand>
</feature>
<dbReference type="CDD" id="cd03366">
    <property type="entry name" value="TOPRIM_TopoIIA_GyrB"/>
    <property type="match status" value="1"/>
</dbReference>
<dbReference type="InterPro" id="IPR000565">
    <property type="entry name" value="Topo_IIA_B"/>
</dbReference>
<dbReference type="NCBIfam" id="TIGR01059">
    <property type="entry name" value="gyrB"/>
    <property type="match status" value="1"/>
</dbReference>
<feature type="site" description="Interaction with DNA" evidence="10">
    <location>
        <position position="453"/>
    </location>
</feature>
<dbReference type="PANTHER" id="PTHR45866:SF1">
    <property type="entry name" value="DNA GYRASE SUBUNIT B, MITOCHONDRIAL"/>
    <property type="match status" value="1"/>
</dbReference>
<keyword evidence="3 10" id="KW-0479">Metal-binding</keyword>
<comment type="caution">
    <text evidence="12">The sequence shown here is derived from an EMBL/GenBank/DDBJ whole genome shotgun (WGS) entry which is preliminary data.</text>
</comment>
<dbReference type="InterPro" id="IPR003594">
    <property type="entry name" value="HATPase_dom"/>
</dbReference>
<dbReference type="EMBL" id="JBHTLU010000021">
    <property type="protein sequence ID" value="MFD1222021.1"/>
    <property type="molecule type" value="Genomic_DNA"/>
</dbReference>
<evidence type="ECO:0000256" key="7">
    <source>
        <dbReference type="ARBA" id="ARBA00023029"/>
    </source>
</evidence>
<dbReference type="InterPro" id="IPR006171">
    <property type="entry name" value="TOPRIM_dom"/>
</dbReference>
<dbReference type="Pfam" id="PF02518">
    <property type="entry name" value="HATPase_c"/>
    <property type="match status" value="1"/>
</dbReference>
<keyword evidence="4 10" id="KW-0547">Nucleotide-binding</keyword>
<dbReference type="CDD" id="cd00822">
    <property type="entry name" value="TopoII_Trans_DNA_gyrase"/>
    <property type="match status" value="1"/>
</dbReference>
<dbReference type="InterPro" id="IPR011557">
    <property type="entry name" value="GyrB"/>
</dbReference>
<dbReference type="Pfam" id="PF01751">
    <property type="entry name" value="Toprim"/>
    <property type="match status" value="1"/>
</dbReference>
<reference evidence="13" key="1">
    <citation type="journal article" date="2019" name="Int. J. Syst. Evol. Microbiol.">
        <title>The Global Catalogue of Microorganisms (GCM) 10K type strain sequencing project: providing services to taxonomists for standard genome sequencing and annotation.</title>
        <authorList>
            <consortium name="The Broad Institute Genomics Platform"/>
            <consortium name="The Broad Institute Genome Sequencing Center for Infectious Disease"/>
            <person name="Wu L."/>
            <person name="Ma J."/>
        </authorList>
    </citation>
    <scope>NUCLEOTIDE SEQUENCE [LARGE SCALE GENOMIC DNA]</scope>
    <source>
        <strain evidence="13">CCUG 53270</strain>
    </source>
</reference>
<keyword evidence="7 10" id="KW-0799">Topoisomerase</keyword>
<gene>
    <name evidence="10 12" type="primary">gyrB</name>
    <name evidence="12" type="ORF">ACFQ4B_18020</name>
</gene>
<feature type="binding site" evidence="10">
    <location>
        <position position="498"/>
    </location>
    <ligand>
        <name>Mg(2+)</name>
        <dbReference type="ChEBI" id="CHEBI:18420"/>
        <label>2</label>
    </ligand>
</feature>
<feature type="binding site" evidence="10">
    <location>
        <position position="425"/>
    </location>
    <ligand>
        <name>Mg(2+)</name>
        <dbReference type="ChEBI" id="CHEBI:18420"/>
        <label>1</label>
        <note>catalytic</note>
    </ligand>
</feature>
<dbReference type="SMART" id="SM00433">
    <property type="entry name" value="TOP2c"/>
    <property type="match status" value="1"/>
</dbReference>
<dbReference type="NCBIfam" id="NF004189">
    <property type="entry name" value="PRK05644.1"/>
    <property type="match status" value="1"/>
</dbReference>